<keyword evidence="4" id="KW-0238">DNA-binding</keyword>
<dbReference type="GO" id="GO:0003677">
    <property type="term" value="F:DNA binding"/>
    <property type="evidence" value="ECO:0007669"/>
    <property type="project" value="UniProtKB-KW"/>
</dbReference>
<keyword evidence="5" id="KW-0804">Transcription</keyword>
<dbReference type="InterPro" id="IPR018356">
    <property type="entry name" value="Tscrpt_reg_HTH_DeoR_CS"/>
</dbReference>
<dbReference type="InterPro" id="IPR036390">
    <property type="entry name" value="WH_DNA-bd_sf"/>
</dbReference>
<evidence type="ECO:0000256" key="4">
    <source>
        <dbReference type="ARBA" id="ARBA00023125"/>
    </source>
</evidence>
<dbReference type="AlphaFoldDB" id="A0A3Q9G2E8"/>
<dbReference type="Pfam" id="PF00455">
    <property type="entry name" value="DeoRC"/>
    <property type="match status" value="1"/>
</dbReference>
<dbReference type="GO" id="GO:0003700">
    <property type="term" value="F:DNA-binding transcription factor activity"/>
    <property type="evidence" value="ECO:0007669"/>
    <property type="project" value="InterPro"/>
</dbReference>
<protein>
    <recommendedName>
        <fullName evidence="1">Lactose phosphotransferase system repressor</fullName>
    </recommendedName>
</protein>
<dbReference type="Gene3D" id="3.40.50.1360">
    <property type="match status" value="1"/>
</dbReference>
<dbReference type="SMART" id="SM00420">
    <property type="entry name" value="HTH_DEOR"/>
    <property type="match status" value="1"/>
</dbReference>
<evidence type="ECO:0000256" key="3">
    <source>
        <dbReference type="ARBA" id="ARBA00023015"/>
    </source>
</evidence>
<dbReference type="SUPFAM" id="SSF46785">
    <property type="entry name" value="Winged helix' DNA-binding domain"/>
    <property type="match status" value="1"/>
</dbReference>
<evidence type="ECO:0000313" key="9">
    <source>
        <dbReference type="Proteomes" id="UP000280344"/>
    </source>
</evidence>
<keyword evidence="9" id="KW-1185">Reference proteome</keyword>
<evidence type="ECO:0000256" key="1">
    <source>
        <dbReference type="ARBA" id="ARBA00021390"/>
    </source>
</evidence>
<dbReference type="InterPro" id="IPR014036">
    <property type="entry name" value="DeoR-like_C"/>
</dbReference>
<gene>
    <name evidence="8" type="ORF">EJ997_00710</name>
</gene>
<dbReference type="InterPro" id="IPR036388">
    <property type="entry name" value="WH-like_DNA-bd_sf"/>
</dbReference>
<name>A0A3Q9G2E8_9ACTO</name>
<dbReference type="PANTHER" id="PTHR30363">
    <property type="entry name" value="HTH-TYPE TRANSCRIPTIONAL REGULATOR SRLR-RELATED"/>
    <property type="match status" value="1"/>
</dbReference>
<dbReference type="OrthoDB" id="7688673at2"/>
<evidence type="ECO:0000256" key="5">
    <source>
        <dbReference type="ARBA" id="ARBA00023163"/>
    </source>
</evidence>
<feature type="domain" description="HTH deoR-type" evidence="7">
    <location>
        <begin position="3"/>
        <end position="58"/>
    </location>
</feature>
<dbReference type="InterPro" id="IPR037171">
    <property type="entry name" value="NagB/RpiA_transferase-like"/>
</dbReference>
<evidence type="ECO:0000256" key="2">
    <source>
        <dbReference type="ARBA" id="ARBA00022491"/>
    </source>
</evidence>
<sequence length="256" mass="27334">MLAQERRSLILEDLRTQGGVETDDIAQRYGVSVETVRRDLLELEKLALLKRVYGGAISIAVTSRSEAPHSERENIASEQKAQIAERVAELIPESGTVFLDLGTTVEAVARAFPSSFSGTIVTASLRAVGTLSRLERAEIIVSGGRLRKSELSLSGTMATSFLDGLYPDLAVISIGAITADAGVTDYDFDEMHVKQSVLANSQTAVVVADSSKFGKTAPFKLCDVEIPTYIATDSGLDQSAIDALKDRGAQLLLADA</sequence>
<dbReference type="PROSITE" id="PS51000">
    <property type="entry name" value="HTH_DEOR_2"/>
    <property type="match status" value="1"/>
</dbReference>
<proteinExistence type="predicted"/>
<dbReference type="SUPFAM" id="SSF100950">
    <property type="entry name" value="NagB/RpiA/CoA transferase-like"/>
    <property type="match status" value="1"/>
</dbReference>
<reference evidence="8 9" key="1">
    <citation type="submission" date="2018-12" db="EMBL/GenBank/DDBJ databases">
        <title>Complete genome sequence of Flaviflexus sp. H23T48.</title>
        <authorList>
            <person name="Bae J.-W."/>
            <person name="Lee J.-Y."/>
        </authorList>
    </citation>
    <scope>NUCLEOTIDE SEQUENCE [LARGE SCALE GENOMIC DNA]</scope>
    <source>
        <strain evidence="8 9">H23T48</strain>
    </source>
</reference>
<organism evidence="8 9">
    <name type="scientific">Flaviflexus ciconiae</name>
    <dbReference type="NCBI Taxonomy" id="2496867"/>
    <lineage>
        <taxon>Bacteria</taxon>
        <taxon>Bacillati</taxon>
        <taxon>Actinomycetota</taxon>
        <taxon>Actinomycetes</taxon>
        <taxon>Actinomycetales</taxon>
        <taxon>Actinomycetaceae</taxon>
        <taxon>Flaviflexus</taxon>
    </lineage>
</organism>
<dbReference type="Gene3D" id="1.10.10.10">
    <property type="entry name" value="Winged helix-like DNA-binding domain superfamily/Winged helix DNA-binding domain"/>
    <property type="match status" value="1"/>
</dbReference>
<accession>A0A3Q9G2E8</accession>
<evidence type="ECO:0000256" key="6">
    <source>
        <dbReference type="ARBA" id="ARBA00024937"/>
    </source>
</evidence>
<dbReference type="Proteomes" id="UP000280344">
    <property type="component" value="Chromosome"/>
</dbReference>
<dbReference type="RefSeq" id="WP_126702871.1">
    <property type="nucleotide sequence ID" value="NZ_CP034593.1"/>
</dbReference>
<dbReference type="PRINTS" id="PR00037">
    <property type="entry name" value="HTHLACR"/>
</dbReference>
<dbReference type="KEGG" id="flh:EJ997_00710"/>
<dbReference type="PROSITE" id="PS00894">
    <property type="entry name" value="HTH_DEOR_1"/>
    <property type="match status" value="1"/>
</dbReference>
<dbReference type="Pfam" id="PF08220">
    <property type="entry name" value="HTH_DeoR"/>
    <property type="match status" value="1"/>
</dbReference>
<dbReference type="SMART" id="SM01134">
    <property type="entry name" value="DeoRC"/>
    <property type="match status" value="1"/>
</dbReference>
<keyword evidence="2" id="KW-0678">Repressor</keyword>
<comment type="function">
    <text evidence="6">Repressor of the lactose catabolism operon. Galactose-6-phosphate is the inducer.</text>
</comment>
<keyword evidence="3" id="KW-0805">Transcription regulation</keyword>
<dbReference type="InterPro" id="IPR050313">
    <property type="entry name" value="Carb_Metab_HTH_regulators"/>
</dbReference>
<dbReference type="InterPro" id="IPR001034">
    <property type="entry name" value="DeoR_HTH"/>
</dbReference>
<evidence type="ECO:0000313" key="8">
    <source>
        <dbReference type="EMBL" id="AZQ76062.1"/>
    </source>
</evidence>
<dbReference type="EMBL" id="CP034593">
    <property type="protein sequence ID" value="AZQ76062.1"/>
    <property type="molecule type" value="Genomic_DNA"/>
</dbReference>
<dbReference type="PANTHER" id="PTHR30363:SF4">
    <property type="entry name" value="GLYCEROL-3-PHOSPHATE REGULON REPRESSOR"/>
    <property type="match status" value="1"/>
</dbReference>
<evidence type="ECO:0000259" key="7">
    <source>
        <dbReference type="PROSITE" id="PS51000"/>
    </source>
</evidence>